<keyword evidence="2" id="KW-1185">Reference proteome</keyword>
<organism evidence="1 2">
    <name type="scientific">Hohenbuehelia grisea</name>
    <dbReference type="NCBI Taxonomy" id="104357"/>
    <lineage>
        <taxon>Eukaryota</taxon>
        <taxon>Fungi</taxon>
        <taxon>Dikarya</taxon>
        <taxon>Basidiomycota</taxon>
        <taxon>Agaricomycotina</taxon>
        <taxon>Agaricomycetes</taxon>
        <taxon>Agaricomycetidae</taxon>
        <taxon>Agaricales</taxon>
        <taxon>Pleurotineae</taxon>
        <taxon>Pleurotaceae</taxon>
        <taxon>Hohenbuehelia</taxon>
    </lineage>
</organism>
<dbReference type="Proteomes" id="UP001556367">
    <property type="component" value="Unassembled WGS sequence"/>
</dbReference>
<name>A0ABR3JU45_9AGAR</name>
<evidence type="ECO:0000313" key="2">
    <source>
        <dbReference type="Proteomes" id="UP001556367"/>
    </source>
</evidence>
<gene>
    <name evidence="1" type="ORF">HGRIS_013982</name>
</gene>
<accession>A0ABR3JU45</accession>
<proteinExistence type="predicted"/>
<comment type="caution">
    <text evidence="1">The sequence shown here is derived from an EMBL/GenBank/DDBJ whole genome shotgun (WGS) entry which is preliminary data.</text>
</comment>
<evidence type="ECO:0000313" key="1">
    <source>
        <dbReference type="EMBL" id="KAL0958646.1"/>
    </source>
</evidence>
<protein>
    <submittedName>
        <fullName evidence="1">Uncharacterized protein</fullName>
    </submittedName>
</protein>
<reference evidence="2" key="1">
    <citation type="submission" date="2024-06" db="EMBL/GenBank/DDBJ databases">
        <title>Multi-omics analyses provide insights into the biosynthesis of the anticancer antibiotic pleurotin in Hohenbuehelia grisea.</title>
        <authorList>
            <person name="Weaver J.A."/>
            <person name="Alberti F."/>
        </authorList>
    </citation>
    <scope>NUCLEOTIDE SEQUENCE [LARGE SCALE GENOMIC DNA]</scope>
    <source>
        <strain evidence="2">T-177</strain>
    </source>
</reference>
<sequence>MAQAAIERSGALPLHIVVALNGATKHSGGGDFCPLLDLDQPACPMAIRTYLFTEVTSSIRAAHWYHWSPATPSNASLRDRQELANPPYTAFDGAPLLTNATLLAGPLPFASSSLPMSRLQRLEAQFVSPYEVYKYLQEAQSLKSIKICCAIYFMPDESESEPHFPCTGA</sequence>
<dbReference type="EMBL" id="JASNQZ010000003">
    <property type="protein sequence ID" value="KAL0958646.1"/>
    <property type="molecule type" value="Genomic_DNA"/>
</dbReference>